<dbReference type="Pfam" id="PF00583">
    <property type="entry name" value="Acetyltransf_1"/>
    <property type="match status" value="1"/>
</dbReference>
<dbReference type="RefSeq" id="WP_171655032.1">
    <property type="nucleotide sequence ID" value="NZ_WHOD01000102.1"/>
</dbReference>
<dbReference type="CDD" id="cd04301">
    <property type="entry name" value="NAT_SF"/>
    <property type="match status" value="1"/>
</dbReference>
<comment type="caution">
    <text evidence="4">The sequence shown here is derived from an EMBL/GenBank/DDBJ whole genome shotgun (WGS) entry which is preliminary data.</text>
</comment>
<reference evidence="4" key="1">
    <citation type="submission" date="2019-10" db="EMBL/GenBank/DDBJ databases">
        <title>Description of Paenibacillus glebae sp. nov.</title>
        <authorList>
            <person name="Carlier A."/>
            <person name="Qi S."/>
        </authorList>
    </citation>
    <scope>NUCLEOTIDE SEQUENCE</scope>
    <source>
        <strain evidence="4">LMG 31456</strain>
    </source>
</reference>
<dbReference type="EMBL" id="WHOD01000102">
    <property type="protein sequence ID" value="NOU96791.1"/>
    <property type="molecule type" value="Genomic_DNA"/>
</dbReference>
<dbReference type="PROSITE" id="PS51186">
    <property type="entry name" value="GNAT"/>
    <property type="match status" value="1"/>
</dbReference>
<proteinExistence type="predicted"/>
<dbReference type="PANTHER" id="PTHR43420">
    <property type="entry name" value="ACETYLTRANSFERASE"/>
    <property type="match status" value="1"/>
</dbReference>
<evidence type="ECO:0000259" key="3">
    <source>
        <dbReference type="PROSITE" id="PS51186"/>
    </source>
</evidence>
<name>A0A972GTW8_9BACL</name>
<organism evidence="4 5">
    <name type="scientific">Paenibacillus foliorum</name>
    <dbReference type="NCBI Taxonomy" id="2654974"/>
    <lineage>
        <taxon>Bacteria</taxon>
        <taxon>Bacillati</taxon>
        <taxon>Bacillota</taxon>
        <taxon>Bacilli</taxon>
        <taxon>Bacillales</taxon>
        <taxon>Paenibacillaceae</taxon>
        <taxon>Paenibacillus</taxon>
    </lineage>
</organism>
<keyword evidence="2" id="KW-0012">Acyltransferase</keyword>
<evidence type="ECO:0000313" key="5">
    <source>
        <dbReference type="Proteomes" id="UP000641588"/>
    </source>
</evidence>
<dbReference type="Proteomes" id="UP000641588">
    <property type="component" value="Unassembled WGS sequence"/>
</dbReference>
<dbReference type="GO" id="GO:0016747">
    <property type="term" value="F:acyltransferase activity, transferring groups other than amino-acyl groups"/>
    <property type="evidence" value="ECO:0007669"/>
    <property type="project" value="InterPro"/>
</dbReference>
<feature type="domain" description="N-acetyltransferase" evidence="3">
    <location>
        <begin position="1"/>
        <end position="167"/>
    </location>
</feature>
<evidence type="ECO:0000313" key="4">
    <source>
        <dbReference type="EMBL" id="NOU96791.1"/>
    </source>
</evidence>
<keyword evidence="5" id="KW-1185">Reference proteome</keyword>
<evidence type="ECO:0000256" key="2">
    <source>
        <dbReference type="ARBA" id="ARBA00023315"/>
    </source>
</evidence>
<dbReference type="Gene3D" id="3.40.630.30">
    <property type="match status" value="1"/>
</dbReference>
<accession>A0A972GTW8</accession>
<gene>
    <name evidence="4" type="ORF">GC093_26745</name>
</gene>
<dbReference type="SUPFAM" id="SSF55729">
    <property type="entry name" value="Acyl-CoA N-acyltransferases (Nat)"/>
    <property type="match status" value="1"/>
</dbReference>
<dbReference type="InterPro" id="IPR050680">
    <property type="entry name" value="YpeA/RimI_acetyltransf"/>
</dbReference>
<dbReference type="InterPro" id="IPR016181">
    <property type="entry name" value="Acyl_CoA_acyltransferase"/>
</dbReference>
<keyword evidence="1" id="KW-0808">Transferase</keyword>
<sequence>MEIQKVGMEDYSAILTLFKEVKAELNKQNNDQWKWLYPNRFTHKTDIKNGSMYGIKGTNNWVAVVTLDDTQSDKYQSLSWKDTEGKVCCVHRLAVHPKQQGQGLGKKLLHYAEHLARNQGYTSIRIDVYKTNEAAIALYKNNGYEIAGEVRYPLRKSSYISMEKQLN</sequence>
<evidence type="ECO:0000256" key="1">
    <source>
        <dbReference type="ARBA" id="ARBA00022679"/>
    </source>
</evidence>
<dbReference type="InterPro" id="IPR000182">
    <property type="entry name" value="GNAT_dom"/>
</dbReference>
<dbReference type="AlphaFoldDB" id="A0A972GTW8"/>
<protein>
    <submittedName>
        <fullName evidence="4">GNAT family N-acetyltransferase</fullName>
    </submittedName>
</protein>